<dbReference type="Gene3D" id="3.40.309.10">
    <property type="entry name" value="Aldehyde Dehydrogenase, Chain A, domain 2"/>
    <property type="match status" value="1"/>
</dbReference>
<dbReference type="InterPro" id="IPR016161">
    <property type="entry name" value="Ald_DH/histidinol_DH"/>
</dbReference>
<feature type="domain" description="Aldehyde dehydrogenase" evidence="2">
    <location>
        <begin position="2"/>
        <end position="286"/>
    </location>
</feature>
<proteinExistence type="predicted"/>
<dbReference type="PANTHER" id="PTHR43353">
    <property type="entry name" value="SUCCINATE-SEMIALDEHYDE DEHYDROGENASE, MITOCHONDRIAL"/>
    <property type="match status" value="1"/>
</dbReference>
<dbReference type="InterPro" id="IPR016163">
    <property type="entry name" value="Ald_DH_C"/>
</dbReference>
<gene>
    <name evidence="3" type="ORF">SAMN04488121_11283</name>
</gene>
<name>A0A1G8CBS7_CHIFI</name>
<dbReference type="InterPro" id="IPR015590">
    <property type="entry name" value="Aldehyde_DH_dom"/>
</dbReference>
<keyword evidence="1" id="KW-0560">Oxidoreductase</keyword>
<accession>A0A1G8CBS7</accession>
<dbReference type="SUPFAM" id="SSF53720">
    <property type="entry name" value="ALDH-like"/>
    <property type="match status" value="1"/>
</dbReference>
<dbReference type="PANTHER" id="PTHR43353:SF3">
    <property type="entry name" value="ALDEHYDE DEHYDROGENASE-RELATED"/>
    <property type="match status" value="1"/>
</dbReference>
<dbReference type="Gene3D" id="3.40.605.10">
    <property type="entry name" value="Aldehyde Dehydrogenase, Chain A, domain 1"/>
    <property type="match status" value="1"/>
</dbReference>
<dbReference type="STRING" id="104663.SAMN04488121_11283"/>
<dbReference type="InterPro" id="IPR050740">
    <property type="entry name" value="Aldehyde_DH_Superfamily"/>
</dbReference>
<dbReference type="Pfam" id="PF00171">
    <property type="entry name" value="Aldedh"/>
    <property type="match status" value="1"/>
</dbReference>
<organism evidence="3 4">
    <name type="scientific">Chitinophaga filiformis</name>
    <name type="common">Myxococcus filiformis</name>
    <name type="synonym">Flexibacter filiformis</name>
    <dbReference type="NCBI Taxonomy" id="104663"/>
    <lineage>
        <taxon>Bacteria</taxon>
        <taxon>Pseudomonadati</taxon>
        <taxon>Bacteroidota</taxon>
        <taxon>Chitinophagia</taxon>
        <taxon>Chitinophagales</taxon>
        <taxon>Chitinophagaceae</taxon>
        <taxon>Chitinophaga</taxon>
    </lineage>
</organism>
<protein>
    <submittedName>
        <fullName evidence="3">NADP-dependent aldehyde dehydrogenase</fullName>
    </submittedName>
</protein>
<dbReference type="CDD" id="cd07129">
    <property type="entry name" value="ALDH_KGSADH"/>
    <property type="match status" value="1"/>
</dbReference>
<dbReference type="InterPro" id="IPR044151">
    <property type="entry name" value="ALDH_KGSADH"/>
</dbReference>
<evidence type="ECO:0000313" key="3">
    <source>
        <dbReference type="EMBL" id="SDH42799.1"/>
    </source>
</evidence>
<dbReference type="Proteomes" id="UP000199045">
    <property type="component" value="Unassembled WGS sequence"/>
</dbReference>
<reference evidence="3 4" key="1">
    <citation type="submission" date="2016-10" db="EMBL/GenBank/DDBJ databases">
        <authorList>
            <person name="de Groot N.N."/>
        </authorList>
    </citation>
    <scope>NUCLEOTIDE SEQUENCE [LARGE SCALE GENOMIC DNA]</scope>
    <source>
        <strain evidence="3 4">DSM 527</strain>
    </source>
</reference>
<evidence type="ECO:0000256" key="1">
    <source>
        <dbReference type="ARBA" id="ARBA00023002"/>
    </source>
</evidence>
<dbReference type="RefSeq" id="WP_089838088.1">
    <property type="nucleotide sequence ID" value="NZ_FNBN01000012.1"/>
</dbReference>
<sequence>MQIDDVMQRSAEAFAQYREVTPSVRAAFLETIASEIAQVRDMLVETAQAESNLPAARLNGEITRTTNQLQLFANLIKEGSWVEAVIDTARPDNTPARPDLRRMLVPAGPVVVFGASNFPFAFSTAGGDTASALAAGATVVIKGHPAHPRTSQAVFEAMQKAISKSGMPEFTVQHVTGEGNAIGKALVTHPLTTGVGFTGSLQGGKALLGYAAEREVPIPVFAEMSSINPVVFYPDALATQAEQLAQTFAGSVTLGMGQFCTNPGLLIGLKSAALDNFASLLGNAIAAVAPQKMLHKGICEAYGKGRTHMLAQQDVVLVNQSVAPADMEAWPSLARTTAKTFLGNPHLKEELFGPFSLLVECADKAELLAVLKSLHGQLTTTIVGTAADTLQWKDVIAAQSTLAGRVILNNPPTGVEVCAAMVHGGPFPATTDQRFTSVGTGAIRRWVRPVCFQNFPDEMLPDALKAANPLGIWRQIDNQFTR</sequence>
<evidence type="ECO:0000313" key="4">
    <source>
        <dbReference type="Proteomes" id="UP000199045"/>
    </source>
</evidence>
<dbReference type="InterPro" id="IPR016162">
    <property type="entry name" value="Ald_DH_N"/>
</dbReference>
<dbReference type="AlphaFoldDB" id="A0A1G8CBS7"/>
<dbReference type="EMBL" id="FNBN01000012">
    <property type="protein sequence ID" value="SDH42799.1"/>
    <property type="molecule type" value="Genomic_DNA"/>
</dbReference>
<evidence type="ECO:0000259" key="2">
    <source>
        <dbReference type="Pfam" id="PF00171"/>
    </source>
</evidence>
<dbReference type="GO" id="GO:0016620">
    <property type="term" value="F:oxidoreductase activity, acting on the aldehyde or oxo group of donors, NAD or NADP as acceptor"/>
    <property type="evidence" value="ECO:0007669"/>
    <property type="project" value="InterPro"/>
</dbReference>
<dbReference type="OrthoDB" id="9770537at2"/>